<keyword evidence="4 5" id="KW-0804">Transcription</keyword>
<dbReference type="GO" id="GO:0000981">
    <property type="term" value="F:DNA-binding transcription factor activity, RNA polymerase II-specific"/>
    <property type="evidence" value="ECO:0007669"/>
    <property type="project" value="TreeGrafter"/>
</dbReference>
<dbReference type="EMBL" id="WIXE01006123">
    <property type="protein sequence ID" value="KAK5981585.1"/>
    <property type="molecule type" value="Genomic_DNA"/>
</dbReference>
<dbReference type="FunFam" id="1.10.10.10:FF:000832">
    <property type="entry name" value="E2F-like (Mammalian transcription factor)"/>
    <property type="match status" value="1"/>
</dbReference>
<dbReference type="InterPro" id="IPR036390">
    <property type="entry name" value="WH_DNA-bd_sf"/>
</dbReference>
<evidence type="ECO:0000256" key="6">
    <source>
        <dbReference type="SAM" id="MobiDB-lite"/>
    </source>
</evidence>
<dbReference type="InterPro" id="IPR003316">
    <property type="entry name" value="E2F_WHTH_DNA-bd_dom"/>
</dbReference>
<feature type="region of interest" description="Disordered" evidence="6">
    <location>
        <begin position="524"/>
        <end position="554"/>
    </location>
</feature>
<evidence type="ECO:0000256" key="2">
    <source>
        <dbReference type="ARBA" id="ARBA00023015"/>
    </source>
</evidence>
<feature type="region of interest" description="Disordered" evidence="6">
    <location>
        <begin position="364"/>
        <end position="388"/>
    </location>
</feature>
<dbReference type="PANTHER" id="PTHR12081">
    <property type="entry name" value="TRANSCRIPTION FACTOR E2F"/>
    <property type="match status" value="1"/>
</dbReference>
<sequence length="554" mass="61234">MATSSSSRRESTDDVEVESEDGEVTSRKEKSLGLLCQRFLVAMNEETRVSSSREVHLETVARKMSVEKRRIYDIVNVMEALDAMSKTNKSYYRWHGLEGLPKLMADLQKEAIEEHLPERVLRVEQAMCSFTELSPGSRKIGAKEIVGSLVGEDASPSSSNHSIDVLSMPHNNERRTRVDGRDRQGRNSLAQLCRRFLMVLLSNPKNTRRVSLDVASTVLIKDPETEGFEPPSRSRCRRLYDIANVLVALGLIKKVHYLFGTKKIPLFVYCGPEPDENSTFDVNACIERLLASASATPLTPQMKATNAAMQHSLSLGKRSTSEANLHVSAASKMPRIKSEDFMAQASSSLMMFAELAAERLRQETELQQRPPSSHARGVNGTSTKSPVMPLPTTSSGHAMLKPQAQHSFGNFSVSPLSSPITGAKRYAVKIGNNYQMSSVPIASVVLPTTERLRLSSAAVLAHNVWTPAHFPNFMRSSMTLPQSGPLIPQPLPKPPPMPTSKPPMKHTVTNILGTSNKMNVDPLNHRNSSPFQVVKKDSSTKQPFGSLHNLPNRY</sequence>
<name>A0AAN8FPC5_TRICO</name>
<evidence type="ECO:0000313" key="9">
    <source>
        <dbReference type="Proteomes" id="UP001331761"/>
    </source>
</evidence>
<comment type="similarity">
    <text evidence="1 5">Belongs to the E2F/DP family.</text>
</comment>
<evidence type="ECO:0000259" key="7">
    <source>
        <dbReference type="SMART" id="SM01372"/>
    </source>
</evidence>
<keyword evidence="2 5" id="KW-0805">Transcription regulation</keyword>
<feature type="compositionally biased region" description="Acidic residues" evidence="6">
    <location>
        <begin position="13"/>
        <end position="23"/>
    </location>
</feature>
<evidence type="ECO:0000256" key="5">
    <source>
        <dbReference type="RuleBase" id="RU003796"/>
    </source>
</evidence>
<dbReference type="InterPro" id="IPR015633">
    <property type="entry name" value="E2F"/>
</dbReference>
<feature type="domain" description="E2F/DP family winged-helix DNA-binding" evidence="7">
    <location>
        <begin position="184"/>
        <end position="271"/>
    </location>
</feature>
<accession>A0AAN8FPC5</accession>
<protein>
    <submittedName>
        <fullName evidence="8">Transcription factor E2F/dimerization partner</fullName>
    </submittedName>
</protein>
<keyword evidence="9" id="KW-1185">Reference proteome</keyword>
<dbReference type="Pfam" id="PF02319">
    <property type="entry name" value="WHD_E2F_TDP"/>
    <property type="match status" value="2"/>
</dbReference>
<comment type="caution">
    <text evidence="8">The sequence shown here is derived from an EMBL/GenBank/DDBJ whole genome shotgun (WGS) entry which is preliminary data.</text>
</comment>
<dbReference type="SMART" id="SM01372">
    <property type="entry name" value="E2F_TDP"/>
    <property type="match status" value="2"/>
</dbReference>
<dbReference type="Gene3D" id="1.10.10.10">
    <property type="entry name" value="Winged helix-like DNA-binding domain superfamily/Winged helix DNA-binding domain"/>
    <property type="match status" value="2"/>
</dbReference>
<evidence type="ECO:0000313" key="8">
    <source>
        <dbReference type="EMBL" id="KAK5981585.1"/>
    </source>
</evidence>
<dbReference type="SUPFAM" id="SSF46785">
    <property type="entry name" value="Winged helix' DNA-binding domain"/>
    <property type="match status" value="2"/>
</dbReference>
<feature type="compositionally biased region" description="Basic and acidic residues" evidence="6">
    <location>
        <begin position="171"/>
        <end position="184"/>
    </location>
</feature>
<dbReference type="PANTHER" id="PTHR12081:SF7">
    <property type="entry name" value="TRANSCRIPTION FACTOR EFL-3"/>
    <property type="match status" value="1"/>
</dbReference>
<gene>
    <name evidence="8" type="ORF">GCK32_002582</name>
</gene>
<feature type="domain" description="E2F/DP family winged-helix DNA-binding" evidence="7">
    <location>
        <begin position="27"/>
        <end position="96"/>
    </location>
</feature>
<feature type="region of interest" description="Disordered" evidence="6">
    <location>
        <begin position="151"/>
        <end position="184"/>
    </location>
</feature>
<keyword evidence="5" id="KW-0539">Nucleus</keyword>
<dbReference type="GO" id="GO:0090575">
    <property type="term" value="C:RNA polymerase II transcription regulator complex"/>
    <property type="evidence" value="ECO:0007669"/>
    <property type="project" value="TreeGrafter"/>
</dbReference>
<keyword evidence="3 5" id="KW-0238">DNA-binding</keyword>
<reference evidence="8 9" key="1">
    <citation type="submission" date="2019-10" db="EMBL/GenBank/DDBJ databases">
        <title>Assembly and Annotation for the nematode Trichostrongylus colubriformis.</title>
        <authorList>
            <person name="Martin J."/>
        </authorList>
    </citation>
    <scope>NUCLEOTIDE SEQUENCE [LARGE SCALE GENOMIC DNA]</scope>
    <source>
        <strain evidence="8">G859</strain>
        <tissue evidence="8">Whole worm</tissue>
    </source>
</reference>
<feature type="region of interest" description="Disordered" evidence="6">
    <location>
        <begin position="1"/>
        <end position="24"/>
    </location>
</feature>
<evidence type="ECO:0000256" key="4">
    <source>
        <dbReference type="ARBA" id="ARBA00023163"/>
    </source>
</evidence>
<dbReference type="FunFam" id="1.10.10.10:FF:000629">
    <property type="entry name" value="Transcription factor E2F/dimerization partner"/>
    <property type="match status" value="1"/>
</dbReference>
<dbReference type="Proteomes" id="UP001331761">
    <property type="component" value="Unassembled WGS sequence"/>
</dbReference>
<comment type="subcellular location">
    <subcellularLocation>
        <location evidence="5">Nucleus</location>
    </subcellularLocation>
</comment>
<feature type="compositionally biased region" description="Polar residues" evidence="6">
    <location>
        <begin position="379"/>
        <end position="388"/>
    </location>
</feature>
<dbReference type="GO" id="GO:0000978">
    <property type="term" value="F:RNA polymerase II cis-regulatory region sequence-specific DNA binding"/>
    <property type="evidence" value="ECO:0007669"/>
    <property type="project" value="InterPro"/>
</dbReference>
<organism evidence="8 9">
    <name type="scientific">Trichostrongylus colubriformis</name>
    <name type="common">Black scour worm</name>
    <dbReference type="NCBI Taxonomy" id="6319"/>
    <lineage>
        <taxon>Eukaryota</taxon>
        <taxon>Metazoa</taxon>
        <taxon>Ecdysozoa</taxon>
        <taxon>Nematoda</taxon>
        <taxon>Chromadorea</taxon>
        <taxon>Rhabditida</taxon>
        <taxon>Rhabditina</taxon>
        <taxon>Rhabditomorpha</taxon>
        <taxon>Strongyloidea</taxon>
        <taxon>Trichostrongylidae</taxon>
        <taxon>Trichostrongylus</taxon>
    </lineage>
</organism>
<dbReference type="AlphaFoldDB" id="A0AAN8FPC5"/>
<proteinExistence type="inferred from homology"/>
<evidence type="ECO:0000256" key="3">
    <source>
        <dbReference type="ARBA" id="ARBA00023125"/>
    </source>
</evidence>
<dbReference type="InterPro" id="IPR036388">
    <property type="entry name" value="WH-like_DNA-bd_sf"/>
</dbReference>
<evidence type="ECO:0000256" key="1">
    <source>
        <dbReference type="ARBA" id="ARBA00010940"/>
    </source>
</evidence>